<proteinExistence type="predicted"/>
<dbReference type="AlphaFoldDB" id="A0A8E2E230"/>
<reference evidence="2 3" key="1">
    <citation type="journal article" date="2016" name="Nat. Commun.">
        <title>Ectomycorrhizal ecology is imprinted in the genome of the dominant symbiotic fungus Cenococcum geophilum.</title>
        <authorList>
            <consortium name="DOE Joint Genome Institute"/>
            <person name="Peter M."/>
            <person name="Kohler A."/>
            <person name="Ohm R.A."/>
            <person name="Kuo A."/>
            <person name="Krutzmann J."/>
            <person name="Morin E."/>
            <person name="Arend M."/>
            <person name="Barry K.W."/>
            <person name="Binder M."/>
            <person name="Choi C."/>
            <person name="Clum A."/>
            <person name="Copeland A."/>
            <person name="Grisel N."/>
            <person name="Haridas S."/>
            <person name="Kipfer T."/>
            <person name="LaButti K."/>
            <person name="Lindquist E."/>
            <person name="Lipzen A."/>
            <person name="Maire R."/>
            <person name="Meier B."/>
            <person name="Mihaltcheva S."/>
            <person name="Molinier V."/>
            <person name="Murat C."/>
            <person name="Poggeler S."/>
            <person name="Quandt C.A."/>
            <person name="Sperisen C."/>
            <person name="Tritt A."/>
            <person name="Tisserant E."/>
            <person name="Crous P.W."/>
            <person name="Henrissat B."/>
            <person name="Nehls U."/>
            <person name="Egli S."/>
            <person name="Spatafora J.W."/>
            <person name="Grigoriev I.V."/>
            <person name="Martin F.M."/>
        </authorList>
    </citation>
    <scope>NUCLEOTIDE SEQUENCE [LARGE SCALE GENOMIC DNA]</scope>
    <source>
        <strain evidence="2 3">CBS 459.81</strain>
    </source>
</reference>
<protein>
    <submittedName>
        <fullName evidence="2">Uncharacterized protein</fullName>
    </submittedName>
</protein>
<gene>
    <name evidence="2" type="ORF">K432DRAFT_385790</name>
</gene>
<evidence type="ECO:0000313" key="2">
    <source>
        <dbReference type="EMBL" id="OCK75961.1"/>
    </source>
</evidence>
<evidence type="ECO:0000313" key="3">
    <source>
        <dbReference type="Proteomes" id="UP000250266"/>
    </source>
</evidence>
<organism evidence="2 3">
    <name type="scientific">Lepidopterella palustris CBS 459.81</name>
    <dbReference type="NCBI Taxonomy" id="1314670"/>
    <lineage>
        <taxon>Eukaryota</taxon>
        <taxon>Fungi</taxon>
        <taxon>Dikarya</taxon>
        <taxon>Ascomycota</taxon>
        <taxon>Pezizomycotina</taxon>
        <taxon>Dothideomycetes</taxon>
        <taxon>Pleosporomycetidae</taxon>
        <taxon>Mytilinidiales</taxon>
        <taxon>Argynnaceae</taxon>
        <taxon>Lepidopterella</taxon>
    </lineage>
</organism>
<keyword evidence="3" id="KW-1185">Reference proteome</keyword>
<sequence length="227" mass="24908">MAVGVGAVALIGGAVHEWDKHFGGNPQQHNNPPPQQPPHQHWWQNPQLPNFGPPLPQQQQNQSHHSQFPPFAAFSGGVGEITGPGACPSGPGKVHDLGQSWNYNVQFNVPVSTAAQQVDWRMCRKCLVMNWTGYGIGPCASGGRHDNHGSHNYRLDSGPNGQKNWRFCNKCYSLGFNGHNDLGKCPGGGVHEHGGSWDFGLLHDGEGGQDRWKWCLNCQQLVFDGWH</sequence>
<accession>A0A8E2E230</accession>
<feature type="compositionally biased region" description="Low complexity" evidence="1">
    <location>
        <begin position="38"/>
        <end position="50"/>
    </location>
</feature>
<dbReference type="Proteomes" id="UP000250266">
    <property type="component" value="Unassembled WGS sequence"/>
</dbReference>
<name>A0A8E2E230_9PEZI</name>
<evidence type="ECO:0000256" key="1">
    <source>
        <dbReference type="SAM" id="MobiDB-lite"/>
    </source>
</evidence>
<feature type="compositionally biased region" description="Low complexity" evidence="1">
    <location>
        <begin position="57"/>
        <end position="70"/>
    </location>
</feature>
<feature type="region of interest" description="Disordered" evidence="1">
    <location>
        <begin position="19"/>
        <end position="75"/>
    </location>
</feature>
<dbReference type="EMBL" id="KV745256">
    <property type="protein sequence ID" value="OCK75961.1"/>
    <property type="molecule type" value="Genomic_DNA"/>
</dbReference>
<dbReference type="OrthoDB" id="4138164at2759"/>